<dbReference type="EMBL" id="BARU01011625">
    <property type="protein sequence ID" value="GAH32020.1"/>
    <property type="molecule type" value="Genomic_DNA"/>
</dbReference>
<feature type="non-terminal residue" evidence="1">
    <location>
        <position position="37"/>
    </location>
</feature>
<sequence length="37" mass="4492">MSPKLSIKWNLVDKIQTKLHFFSLNPRLKLHLGYDFY</sequence>
<proteinExistence type="predicted"/>
<comment type="caution">
    <text evidence="1">The sequence shown here is derived from an EMBL/GenBank/DDBJ whole genome shotgun (WGS) entry which is preliminary data.</text>
</comment>
<organism evidence="1">
    <name type="scientific">marine sediment metagenome</name>
    <dbReference type="NCBI Taxonomy" id="412755"/>
    <lineage>
        <taxon>unclassified sequences</taxon>
        <taxon>metagenomes</taxon>
        <taxon>ecological metagenomes</taxon>
    </lineage>
</organism>
<protein>
    <submittedName>
        <fullName evidence="1">Uncharacterized protein</fullName>
    </submittedName>
</protein>
<reference evidence="1" key="1">
    <citation type="journal article" date="2014" name="Front. Microbiol.">
        <title>High frequency of phylogenetically diverse reductive dehalogenase-homologous genes in deep subseafloor sedimentary metagenomes.</title>
        <authorList>
            <person name="Kawai M."/>
            <person name="Futagami T."/>
            <person name="Toyoda A."/>
            <person name="Takaki Y."/>
            <person name="Nishi S."/>
            <person name="Hori S."/>
            <person name="Arai W."/>
            <person name="Tsubouchi T."/>
            <person name="Morono Y."/>
            <person name="Uchiyama I."/>
            <person name="Ito T."/>
            <person name="Fujiyama A."/>
            <person name="Inagaki F."/>
            <person name="Takami H."/>
        </authorList>
    </citation>
    <scope>NUCLEOTIDE SEQUENCE</scope>
    <source>
        <strain evidence="1">Expedition CK06-06</strain>
    </source>
</reference>
<name>X1FHP0_9ZZZZ</name>
<accession>X1FHP0</accession>
<dbReference type="AlphaFoldDB" id="X1FHP0"/>
<evidence type="ECO:0000313" key="1">
    <source>
        <dbReference type="EMBL" id="GAH32020.1"/>
    </source>
</evidence>
<gene>
    <name evidence="1" type="ORF">S03H2_21760</name>
</gene>